<sequence length="393" mass="45393">MGKKGKKKAKITGTPEVQKFKQTREFCLLKECITIQESLPFVELDPLDEPSIKRIARFLNMIGLLAEHLQLHSKKEGQFNYRFNYHHKYLAPTPQFFPFGYDVNVITQARYVRENANISFNGEEYALPEEIRTASENFLKDVDHYMNRIGSIIEPRMTDDFATGLKRFKSDLKEELEKFDEDWVKFESEYVKVRHDILNKAMLTQAEERLDIEGKQRLEGELVWAAEALANELFQETKQDMFPDDVIPLAEACIFYESKVTEEWLHLCRHLIKDYLELRAYISKIPEVRLFAELAKNADMCRLLKNRCAYGFCRAASGQEESRLDSLTEALPWMPGAWWTTVALPMDANCGRFVATLPALIHAKTSDWMTKALLAPDLQYIQNSAALAREAAG</sequence>
<name>A0ABN9UW36_9DINO</name>
<gene>
    <name evidence="1" type="ORF">PCOR1329_LOCUS52263</name>
</gene>
<reference evidence="1" key="1">
    <citation type="submission" date="2023-10" db="EMBL/GenBank/DDBJ databases">
        <authorList>
            <person name="Chen Y."/>
            <person name="Shah S."/>
            <person name="Dougan E. K."/>
            <person name="Thang M."/>
            <person name="Chan C."/>
        </authorList>
    </citation>
    <scope>NUCLEOTIDE SEQUENCE [LARGE SCALE GENOMIC DNA]</scope>
</reference>
<dbReference type="EMBL" id="CAUYUJ010016357">
    <property type="protein sequence ID" value="CAK0864345.1"/>
    <property type="molecule type" value="Genomic_DNA"/>
</dbReference>
<comment type="caution">
    <text evidence="1">The sequence shown here is derived from an EMBL/GenBank/DDBJ whole genome shotgun (WGS) entry which is preliminary data.</text>
</comment>
<accession>A0ABN9UW36</accession>
<organism evidence="1 2">
    <name type="scientific">Prorocentrum cordatum</name>
    <dbReference type="NCBI Taxonomy" id="2364126"/>
    <lineage>
        <taxon>Eukaryota</taxon>
        <taxon>Sar</taxon>
        <taxon>Alveolata</taxon>
        <taxon>Dinophyceae</taxon>
        <taxon>Prorocentrales</taxon>
        <taxon>Prorocentraceae</taxon>
        <taxon>Prorocentrum</taxon>
    </lineage>
</organism>
<protein>
    <submittedName>
        <fullName evidence="1">Uncharacterized protein</fullName>
    </submittedName>
</protein>
<evidence type="ECO:0000313" key="2">
    <source>
        <dbReference type="Proteomes" id="UP001189429"/>
    </source>
</evidence>
<evidence type="ECO:0000313" key="1">
    <source>
        <dbReference type="EMBL" id="CAK0864345.1"/>
    </source>
</evidence>
<proteinExistence type="predicted"/>
<keyword evidence="2" id="KW-1185">Reference proteome</keyword>
<dbReference type="Proteomes" id="UP001189429">
    <property type="component" value="Unassembled WGS sequence"/>
</dbReference>